<proteinExistence type="predicted"/>
<dbReference type="EMBL" id="CP102845">
    <property type="protein sequence ID" value="UVF18477.1"/>
    <property type="molecule type" value="Genomic_DNA"/>
</dbReference>
<dbReference type="RefSeq" id="WP_173947968.1">
    <property type="nucleotide sequence ID" value="NZ_CP102845.1"/>
</dbReference>
<dbReference type="SMART" id="SM00382">
    <property type="entry name" value="AAA"/>
    <property type="match status" value="1"/>
</dbReference>
<protein>
    <submittedName>
        <fullName evidence="3">AAA family ATPase</fullName>
    </submittedName>
</protein>
<dbReference type="InterPro" id="IPR027417">
    <property type="entry name" value="P-loop_NTPase"/>
</dbReference>
<evidence type="ECO:0000313" key="4">
    <source>
        <dbReference type="Proteomes" id="UP001017257"/>
    </source>
</evidence>
<keyword evidence="4" id="KW-1185">Reference proteome</keyword>
<dbReference type="Gene3D" id="3.40.50.300">
    <property type="entry name" value="P-loop containing nucleotide triphosphate hydrolases"/>
    <property type="match status" value="1"/>
</dbReference>
<evidence type="ECO:0000313" key="3">
    <source>
        <dbReference type="EMBL" id="UVF18477.1"/>
    </source>
</evidence>
<name>A0ABY5RQK5_9HYPH</name>
<dbReference type="Pfam" id="PF00004">
    <property type="entry name" value="AAA"/>
    <property type="match status" value="1"/>
</dbReference>
<evidence type="ECO:0000259" key="2">
    <source>
        <dbReference type="SMART" id="SM00382"/>
    </source>
</evidence>
<feature type="domain" description="AAA+ ATPase" evidence="2">
    <location>
        <begin position="329"/>
        <end position="476"/>
    </location>
</feature>
<feature type="region of interest" description="Disordered" evidence="1">
    <location>
        <begin position="269"/>
        <end position="289"/>
    </location>
</feature>
<reference evidence="3" key="1">
    <citation type="submission" date="2022-08" db="EMBL/GenBank/DDBJ databases">
        <title>Microvirga terrae sp. nov., isolated from soil.</title>
        <authorList>
            <person name="Kim K.H."/>
            <person name="Seo Y.L."/>
            <person name="Kim J.M."/>
            <person name="Lee J.K."/>
            <person name="Han D.M."/>
            <person name="Jeon C.O."/>
        </authorList>
    </citation>
    <scope>NUCLEOTIDE SEQUENCE</scope>
    <source>
        <strain evidence="3">R24</strain>
    </source>
</reference>
<feature type="compositionally biased region" description="Basic and acidic residues" evidence="1">
    <location>
        <begin position="271"/>
        <end position="284"/>
    </location>
</feature>
<gene>
    <name evidence="3" type="ORF">HPT29_018570</name>
</gene>
<dbReference type="SUPFAM" id="SSF52540">
    <property type="entry name" value="P-loop containing nucleoside triphosphate hydrolases"/>
    <property type="match status" value="1"/>
</dbReference>
<sequence>MTDDPKRGRVARLRQRQAAFTERCTRQFSQPTRTEDLYCGAAWMDHSPELDAQAWCKMAIPRFTTYGVPFGVLAHRLQAFHDNPTAATAKDAAREAEHICHMDFAEFPASGVDLVREAYQRLMLFAWCDGDELAAWHVARIAYAMSKTATDELTRALCRATMLDAIRNPTPYYIDGGGVRERAHAAALLEDAEAGLLAYDLLRARVRNEGAEARRKREAQGEVLKELLSNPAGAVQTDVYQIVLEDIMPEPEVEEPPPGRIVLGSLNHLSSHRDSPRQQHERHSNVPLRCVPAPDASAMADRLVVRYPWAEAAIRRLCGMLVGQRHAAFRNPVLLLGSQGCGKTALMRAVGEAMGVPVTVFACGGVMDNGFAGTSRQFSTHRPSVPAQLMFKSSTATVLVGLDELEKSTHGGHNGSVRDGLLGMIEPSMKGKHFDVCLETDVDLSLVSFFATANSVEPLRGPLLDRFTVIPIPDPRREDLDVIVRGLLDSLRQESGLDPRFIADLDPSERDVLKRAWRGGSIRPLARAVEQIVTLRSSPRLAH</sequence>
<dbReference type="InterPro" id="IPR003959">
    <property type="entry name" value="ATPase_AAA_core"/>
</dbReference>
<organism evidence="3 4">
    <name type="scientific">Microvirga terrae</name>
    <dbReference type="NCBI Taxonomy" id="2740529"/>
    <lineage>
        <taxon>Bacteria</taxon>
        <taxon>Pseudomonadati</taxon>
        <taxon>Pseudomonadota</taxon>
        <taxon>Alphaproteobacteria</taxon>
        <taxon>Hyphomicrobiales</taxon>
        <taxon>Methylobacteriaceae</taxon>
        <taxon>Microvirga</taxon>
    </lineage>
</organism>
<dbReference type="PANTHER" id="PTHR43718:SF2">
    <property type="entry name" value="LON PROTEASE HOMOLOG, MITOCHONDRIAL"/>
    <property type="match status" value="1"/>
</dbReference>
<accession>A0ABY5RQK5</accession>
<dbReference type="InterPro" id="IPR003593">
    <property type="entry name" value="AAA+_ATPase"/>
</dbReference>
<evidence type="ECO:0000256" key="1">
    <source>
        <dbReference type="SAM" id="MobiDB-lite"/>
    </source>
</evidence>
<dbReference type="InterPro" id="IPR027065">
    <property type="entry name" value="Lon_Prtase"/>
</dbReference>
<dbReference type="PANTHER" id="PTHR43718">
    <property type="entry name" value="LON PROTEASE"/>
    <property type="match status" value="1"/>
</dbReference>
<dbReference type="Proteomes" id="UP001017257">
    <property type="component" value="Chromosome"/>
</dbReference>